<feature type="region of interest" description="Disordered" evidence="16">
    <location>
        <begin position="493"/>
        <end position="543"/>
    </location>
</feature>
<comment type="similarity">
    <text evidence="4">Belongs to the oligopeptide OPT transporter family.</text>
</comment>
<evidence type="ECO:0000256" key="7">
    <source>
        <dbReference type="ARBA" id="ARBA00022692"/>
    </source>
</evidence>
<feature type="transmembrane region" description="Helical" evidence="17">
    <location>
        <begin position="824"/>
        <end position="848"/>
    </location>
</feature>
<dbReference type="Gene3D" id="1.25.10.10">
    <property type="entry name" value="Leucine-rich Repeat Variant"/>
    <property type="match status" value="1"/>
</dbReference>
<accession>A0A9W9IXD6</accession>
<evidence type="ECO:0000256" key="6">
    <source>
        <dbReference type="ARBA" id="ARBA00022448"/>
    </source>
</evidence>
<dbReference type="InterPro" id="IPR007205">
    <property type="entry name" value="Protein_HGH1_N"/>
</dbReference>
<feature type="compositionally biased region" description="Acidic residues" evidence="16">
    <location>
        <begin position="1763"/>
        <end position="1772"/>
    </location>
</feature>
<evidence type="ECO:0000256" key="3">
    <source>
        <dbReference type="ARBA" id="ARBA00006712"/>
    </source>
</evidence>
<dbReference type="GO" id="GO:0035673">
    <property type="term" value="F:oligopeptide transmembrane transporter activity"/>
    <property type="evidence" value="ECO:0007669"/>
    <property type="project" value="InterPro"/>
</dbReference>
<protein>
    <recommendedName>
        <fullName evidence="5">Protein HGH1 homolog</fullName>
    </recommendedName>
</protein>
<keyword evidence="8" id="KW-0571">Peptide transport</keyword>
<feature type="compositionally biased region" description="Polar residues" evidence="16">
    <location>
        <begin position="1823"/>
        <end position="1832"/>
    </location>
</feature>
<dbReference type="SUPFAM" id="SSF48371">
    <property type="entry name" value="ARM repeat"/>
    <property type="match status" value="1"/>
</dbReference>
<feature type="domain" description="Protein HGH1 C-terminal" evidence="19">
    <location>
        <begin position="282"/>
        <end position="336"/>
    </location>
</feature>
<evidence type="ECO:0000256" key="15">
    <source>
        <dbReference type="ARBA" id="ARBA00023242"/>
    </source>
</evidence>
<evidence type="ECO:0000313" key="21">
    <source>
        <dbReference type="Proteomes" id="UP001150879"/>
    </source>
</evidence>
<feature type="transmembrane region" description="Helical" evidence="17">
    <location>
        <begin position="1038"/>
        <end position="1062"/>
    </location>
</feature>
<dbReference type="NCBIfam" id="TIGR00728">
    <property type="entry name" value="OPT_sfam"/>
    <property type="match status" value="2"/>
</dbReference>
<dbReference type="InterPro" id="IPR004813">
    <property type="entry name" value="OPT"/>
</dbReference>
<feature type="compositionally biased region" description="Low complexity" evidence="16">
    <location>
        <begin position="1364"/>
        <end position="1378"/>
    </location>
</feature>
<feature type="region of interest" description="Disordered" evidence="16">
    <location>
        <begin position="249"/>
        <end position="273"/>
    </location>
</feature>
<keyword evidence="7 17" id="KW-0812">Transmembrane</keyword>
<keyword evidence="15" id="KW-0539">Nucleus</keyword>
<feature type="compositionally biased region" description="Basic residues" evidence="16">
    <location>
        <begin position="1735"/>
        <end position="1748"/>
    </location>
</feature>
<feature type="transmembrane region" description="Helical" evidence="17">
    <location>
        <begin position="995"/>
        <end position="1017"/>
    </location>
</feature>
<evidence type="ECO:0000259" key="19">
    <source>
        <dbReference type="Pfam" id="PF04064"/>
    </source>
</evidence>
<feature type="compositionally biased region" description="Acidic residues" evidence="16">
    <location>
        <begin position="512"/>
        <end position="524"/>
    </location>
</feature>
<proteinExistence type="inferred from homology"/>
<comment type="similarity">
    <text evidence="3">Belongs to the HGH1 family.</text>
</comment>
<dbReference type="InterPro" id="IPR011039">
    <property type="entry name" value="TFIIF_interaction"/>
</dbReference>
<keyword evidence="6" id="KW-0813">Transport</keyword>
<dbReference type="InterPro" id="IPR008851">
    <property type="entry name" value="TFIIF-alpha"/>
</dbReference>
<feature type="region of interest" description="Disordered" evidence="16">
    <location>
        <begin position="332"/>
        <end position="353"/>
    </location>
</feature>
<evidence type="ECO:0000256" key="2">
    <source>
        <dbReference type="ARBA" id="ARBA00004141"/>
    </source>
</evidence>
<evidence type="ECO:0000256" key="10">
    <source>
        <dbReference type="ARBA" id="ARBA00022989"/>
    </source>
</evidence>
<evidence type="ECO:0000256" key="5">
    <source>
        <dbReference type="ARBA" id="ARBA00014076"/>
    </source>
</evidence>
<sequence length="2012" mass="225088">MPTELEELVEFLHHGNTQIRQIACENLVGFSTAQPELFKRHQLLPVRDLKLLVRDYTPIAKNALTILINLSGDEEVLKLLAEDEFIEDLLAKLTNVEEPNADEVAMLLANLVKHENLQKLLTLKRKASESVSTSENAIDQLMDCFVKGAEGALNKRANYDYLSYVFADLSQTEKGRAYFTQRQEYDDVVPITKLTVFTEHKSDIRRKGIASTIKNVAFEVAAHPMLFDEDGANLLPYLLLPLAGPEELSDEDTTDMLPDLQLLPPDKQRDSDPTIITTHLETLLLLTTTREGRDIMRRVKVYPLIRETHMHVEDENVTEACDRLVQVLMRDEEGEGEGEPEQPKVEAPKNQDEEVVELDNGNYPEIDNLPSDVNPDTGIVQRFRAFMSRAPLLPSTPALGASSYGALRSPDDSEEDISVSHGQNVRGGSQRASFENGIGSSSNAPGSTPRRSHSSVRRRNSLYAEIANRRPSSATSDVGLGPDSKYSFATGLAVPGNPVMQETPASSPYMTSDDENVLDIDDDDSKSSSEDPPDNSPYAQVRASVPATDDITLSINTPRMWILSLLFSLTGSAANLFFSLRYPSVAITPIIALVLVHPLGKFWDVLFRQADDPLEIFENGSLHHRESLSGEIEDTPLPLASRVRLWFAQGRWNEKEHACVYISSNVSFGFAFATDVIVEQHKFYNQDVPIIYQLLLIISTQVLGYAFAGLTRRFLVRPSAMIWPGTLMSTAMFSTMHKSVNKKANGWSISRYKFFVIVWAGAFLWYFVPGLLMPALSYFNVITWLAPKNVVISNLFGVASGLGMFPLTFDWAQIAYIGSPLLTPWWAAANIVTGLVVVIWVIAPILYYKNVLFSAYMPIVSTAVFDNAGRPYDVSRILTADFLFDEKAYQDYSPVYLPITYVLSYGVQFAALTSLVTHTVCWYGKDIWHQTRKAFEERREVPGMETYQPLRGSNDTIRQSYDIPRIASHEPSQEIPLGGEDVHCRLMRRYRDAPLTWYLLVFISMLATAIFTVEYSAQGIKFSSDLKLGHYMKIPPRILFGVQMMATLVSSLTQIGVLNWMFTFVPGLCTPEAINGFNCPIARVHFNGSILWGVVGPQRFFGPGGLYRPLVWAFLVGAVAPLGAWLLGRHSKKSFWRMVNFPILFGSLSWIPPATGLNFSIWALVCFVFNYVIRRRRTAWWEKYAMTLSAALDSGLAFAVVVVFFAFIYPGLVDGFKWWGTEIYKQSLLVHGPHKLEIFPSHVTVSAGRVKFAPRSTVIPAGHCLQLFQSDFLISRSLNLPPLSQHKTGKRVHLFLISTPGPIRRVAFYHSYNSALFTGNMSTPTNPLNARTPTGPNGAPLMRMRRPKAADPLVRPKRRPVPKPAGAAPAGNGTATKTLPSRPQKPNLQAIFQSERPMLELSNNQMASNGFSGPLLSDKYFDYPVVTTKRALMEGLKHHIARFASKKSVDPRDESQFTRPVRLHRRDPRSRTHDPNSGRNEIDGQPMDEAEREAFDARKAAREKERAENLSQIAPALGSTSKRPNAPKQKTQQVFKSDMTPEEIARARIKYEEALPWHLEDFDNQHTWVGNYEAALSETHAVFVLDNGKMRMIPVEKWYKFNAKSNFKALTIDEAEKFMAKRVKDPRWFMEKQQQLEQEKELETYAKQRKVYAGKQGTDAGKGAGLEAGEMDFEEDRFADDEEHDDLFNEDEDAKDAEKRIKEDQLKANVFNLKDEKEYDAEEMREKREREARRVLGKGVRKALKRRERNFDYSSGSDVNPYTDEESSDDSETERAKEEERKKAEEEKTQKEATSSKGTNTPSGRPKHTDALKKPSRKRLGSPNASDASGTDTSRKKAKSMHLPTSQPPSRPISPSALQTGKKRVRNIPGGAGSGSDVDTGVGSGAEMTEGGKIKKLKLNPSTVVSRGGTPQGSRAASPLPRLSGSRANSPDVPRGNRVSTPVSGNQTFPTAGEIHAAIPASGILSSDLLKVFRPRIGESKENHRRFIAIVKDVSVYGKEDRMLRPGPWKGN</sequence>
<dbReference type="Proteomes" id="UP001150879">
    <property type="component" value="Unassembled WGS sequence"/>
</dbReference>
<dbReference type="GO" id="GO:0005634">
    <property type="term" value="C:nucleus"/>
    <property type="evidence" value="ECO:0007669"/>
    <property type="project" value="UniProtKB-SubCell"/>
</dbReference>
<feature type="compositionally biased region" description="Basic and acidic residues" evidence="16">
    <location>
        <begin position="1713"/>
        <end position="1734"/>
    </location>
</feature>
<dbReference type="Pfam" id="PF04064">
    <property type="entry name" value="DUF384"/>
    <property type="match status" value="1"/>
</dbReference>
<evidence type="ECO:0000256" key="11">
    <source>
        <dbReference type="ARBA" id="ARBA00023015"/>
    </source>
</evidence>
<feature type="transmembrane region" description="Helical" evidence="17">
    <location>
        <begin position="1157"/>
        <end position="1173"/>
    </location>
</feature>
<dbReference type="GO" id="GO:0003677">
    <property type="term" value="F:DNA binding"/>
    <property type="evidence" value="ECO:0007669"/>
    <property type="project" value="UniProtKB-KW"/>
</dbReference>
<keyword evidence="21" id="KW-1185">Reference proteome</keyword>
<feature type="compositionally biased region" description="Low complexity" evidence="16">
    <location>
        <begin position="255"/>
        <end position="265"/>
    </location>
</feature>
<evidence type="ECO:0000256" key="12">
    <source>
        <dbReference type="ARBA" id="ARBA00023125"/>
    </source>
</evidence>
<dbReference type="Pfam" id="PF04063">
    <property type="entry name" value="DUF383"/>
    <property type="match status" value="1"/>
</dbReference>
<feature type="region of interest" description="Disordered" evidence="16">
    <location>
        <begin position="1323"/>
        <end position="1384"/>
    </location>
</feature>
<dbReference type="GO" id="GO:0015031">
    <property type="term" value="P:protein transport"/>
    <property type="evidence" value="ECO:0007669"/>
    <property type="project" value="UniProtKB-KW"/>
</dbReference>
<evidence type="ECO:0000256" key="4">
    <source>
        <dbReference type="ARBA" id="ARBA00008807"/>
    </source>
</evidence>
<evidence type="ECO:0000256" key="1">
    <source>
        <dbReference type="ARBA" id="ARBA00004123"/>
    </source>
</evidence>
<dbReference type="SUPFAM" id="SSF50916">
    <property type="entry name" value="Rap30/74 interaction domains"/>
    <property type="match status" value="1"/>
</dbReference>
<feature type="region of interest" description="Disordered" evidence="16">
    <location>
        <begin position="1447"/>
        <end position="1537"/>
    </location>
</feature>
<feature type="transmembrane region" description="Helical" evidence="17">
    <location>
        <begin position="1110"/>
        <end position="1128"/>
    </location>
</feature>
<feature type="transmembrane region" description="Helical" evidence="17">
    <location>
        <begin position="791"/>
        <end position="812"/>
    </location>
</feature>
<dbReference type="GO" id="GO:0006367">
    <property type="term" value="P:transcription initiation at RNA polymerase II promoter"/>
    <property type="evidence" value="ECO:0007669"/>
    <property type="project" value="InterPro"/>
</dbReference>
<evidence type="ECO:0000256" key="17">
    <source>
        <dbReference type="SAM" id="Phobius"/>
    </source>
</evidence>
<dbReference type="EMBL" id="JAPQKP010000006">
    <property type="protein sequence ID" value="KAJ5184560.1"/>
    <property type="molecule type" value="Genomic_DNA"/>
</dbReference>
<keyword evidence="14" id="KW-0804">Transcription</keyword>
<evidence type="ECO:0000256" key="14">
    <source>
        <dbReference type="ARBA" id="ARBA00023163"/>
    </source>
</evidence>
<name>A0A9W9IXD6_9EURO</name>
<keyword evidence="10 17" id="KW-1133">Transmembrane helix</keyword>
<feature type="domain" description="Protein HGH1 N-terminal" evidence="18">
    <location>
        <begin position="93"/>
        <end position="276"/>
    </location>
</feature>
<comment type="subcellular location">
    <subcellularLocation>
        <location evidence="2">Membrane</location>
        <topology evidence="2">Multi-pass membrane protein</topology>
    </subcellularLocation>
    <subcellularLocation>
        <location evidence="1">Nucleus</location>
    </subcellularLocation>
</comment>
<reference evidence="20" key="1">
    <citation type="submission" date="2022-11" db="EMBL/GenBank/DDBJ databases">
        <authorList>
            <person name="Petersen C."/>
        </authorList>
    </citation>
    <scope>NUCLEOTIDE SEQUENCE</scope>
    <source>
        <strain evidence="20">IBT 16849</strain>
    </source>
</reference>
<feature type="transmembrane region" description="Helical" evidence="17">
    <location>
        <begin position="690"/>
        <end position="708"/>
    </location>
</feature>
<feature type="compositionally biased region" description="Polar residues" evidence="16">
    <location>
        <begin position="420"/>
        <end position="446"/>
    </location>
</feature>
<dbReference type="GO" id="GO:0016020">
    <property type="term" value="C:membrane"/>
    <property type="evidence" value="ECO:0007669"/>
    <property type="project" value="UniProtKB-SubCell"/>
</dbReference>
<feature type="compositionally biased region" description="Polar residues" evidence="16">
    <location>
        <begin position="1938"/>
        <end position="1948"/>
    </location>
</feature>
<feature type="compositionally biased region" description="Basic and acidic residues" evidence="16">
    <location>
        <begin position="1469"/>
        <end position="1482"/>
    </location>
</feature>
<feature type="compositionally biased region" description="Basic and acidic residues" evidence="16">
    <location>
        <begin position="1773"/>
        <end position="1791"/>
    </location>
</feature>
<feature type="transmembrane region" description="Helical" evidence="17">
    <location>
        <begin position="754"/>
        <end position="779"/>
    </location>
</feature>
<feature type="transmembrane region" description="Helical" evidence="17">
    <location>
        <begin position="560"/>
        <end position="578"/>
    </location>
</feature>
<keyword evidence="13 17" id="KW-0472">Membrane</keyword>
<keyword evidence="11" id="KW-0805">Transcription regulation</keyword>
<feature type="transmembrane region" description="Helical" evidence="17">
    <location>
        <begin position="585"/>
        <end position="603"/>
    </location>
</feature>
<dbReference type="InterPro" id="IPR011989">
    <property type="entry name" value="ARM-like"/>
</dbReference>
<dbReference type="Pfam" id="PF03169">
    <property type="entry name" value="OPT"/>
    <property type="match status" value="1"/>
</dbReference>
<dbReference type="InterPro" id="IPR007206">
    <property type="entry name" value="Protein_HGH1_C"/>
</dbReference>
<dbReference type="Pfam" id="PF05793">
    <property type="entry name" value="TFIIF_alpha"/>
    <property type="match status" value="1"/>
</dbReference>
<feature type="region of interest" description="Disordered" evidence="16">
    <location>
        <begin position="403"/>
        <end position="458"/>
    </location>
</feature>
<feature type="transmembrane region" description="Helical" evidence="17">
    <location>
        <begin position="1185"/>
        <end position="1209"/>
    </location>
</feature>
<keyword evidence="12" id="KW-0238">DNA-binding</keyword>
<evidence type="ECO:0000256" key="13">
    <source>
        <dbReference type="ARBA" id="ARBA00023136"/>
    </source>
</evidence>
<dbReference type="GO" id="GO:0032968">
    <property type="term" value="P:positive regulation of transcription elongation by RNA polymerase II"/>
    <property type="evidence" value="ECO:0007669"/>
    <property type="project" value="InterPro"/>
</dbReference>
<evidence type="ECO:0000313" key="20">
    <source>
        <dbReference type="EMBL" id="KAJ5184560.1"/>
    </source>
</evidence>
<keyword evidence="9" id="KW-0653">Protein transport</keyword>
<evidence type="ECO:0000256" key="9">
    <source>
        <dbReference type="ARBA" id="ARBA00022927"/>
    </source>
</evidence>
<feature type="compositionally biased region" description="Polar residues" evidence="16">
    <location>
        <begin position="1518"/>
        <end position="1535"/>
    </location>
</feature>
<feature type="region of interest" description="Disordered" evidence="16">
    <location>
        <begin position="1712"/>
        <end position="1948"/>
    </location>
</feature>
<feature type="compositionally biased region" description="Basic and acidic residues" evidence="16">
    <location>
        <begin position="1447"/>
        <end position="1456"/>
    </location>
</feature>
<feature type="transmembrane region" description="Helical" evidence="17">
    <location>
        <begin position="714"/>
        <end position="733"/>
    </location>
</feature>
<feature type="compositionally biased region" description="Polar residues" evidence="16">
    <location>
        <begin position="1323"/>
        <end position="1335"/>
    </location>
</feature>
<reference evidence="20" key="2">
    <citation type="journal article" date="2023" name="IMA Fungus">
        <title>Comparative genomic study of the Penicillium genus elucidates a diverse pangenome and 15 lateral gene transfer events.</title>
        <authorList>
            <person name="Petersen C."/>
            <person name="Sorensen T."/>
            <person name="Nielsen M.R."/>
            <person name="Sondergaard T.E."/>
            <person name="Sorensen J.L."/>
            <person name="Fitzpatrick D.A."/>
            <person name="Frisvad J.C."/>
            <person name="Nielsen K.L."/>
        </authorList>
    </citation>
    <scope>NUCLEOTIDE SEQUENCE</scope>
    <source>
        <strain evidence="20">IBT 16849</strain>
    </source>
</reference>
<evidence type="ECO:0000256" key="16">
    <source>
        <dbReference type="SAM" id="MobiDB-lite"/>
    </source>
</evidence>
<comment type="caution">
    <text evidence="20">The sequence shown here is derived from an EMBL/GenBank/DDBJ whole genome shotgun (WGS) entry which is preliminary data.</text>
</comment>
<organism evidence="20 21">
    <name type="scientific">Penicillium cf. griseofulvum</name>
    <dbReference type="NCBI Taxonomy" id="2972120"/>
    <lineage>
        <taxon>Eukaryota</taxon>
        <taxon>Fungi</taxon>
        <taxon>Dikarya</taxon>
        <taxon>Ascomycota</taxon>
        <taxon>Pezizomycotina</taxon>
        <taxon>Eurotiomycetes</taxon>
        <taxon>Eurotiomycetidae</taxon>
        <taxon>Eurotiales</taxon>
        <taxon>Aspergillaceae</taxon>
        <taxon>Penicillium</taxon>
    </lineage>
</organism>
<gene>
    <name evidence="20" type="ORF">N7472_009400</name>
</gene>
<evidence type="ECO:0000259" key="18">
    <source>
        <dbReference type="Pfam" id="PF04063"/>
    </source>
</evidence>
<dbReference type="PANTHER" id="PTHR22601">
    <property type="entry name" value="ISP4 LIKE PROTEIN"/>
    <property type="match status" value="1"/>
</dbReference>
<feature type="compositionally biased region" description="Basic and acidic residues" evidence="16">
    <location>
        <begin position="1492"/>
        <end position="1508"/>
    </location>
</feature>
<dbReference type="InterPro" id="IPR004648">
    <property type="entry name" value="Oligpept_transpt"/>
</dbReference>
<feature type="compositionally biased region" description="Basic and acidic residues" evidence="16">
    <location>
        <begin position="341"/>
        <end position="352"/>
    </location>
</feature>
<dbReference type="InterPro" id="IPR016024">
    <property type="entry name" value="ARM-type_fold"/>
</dbReference>
<evidence type="ECO:0000256" key="8">
    <source>
        <dbReference type="ARBA" id="ARBA00022856"/>
    </source>
</evidence>